<evidence type="ECO:0000259" key="5">
    <source>
        <dbReference type="SMART" id="SM00226"/>
    </source>
</evidence>
<dbReference type="PANTHER" id="PTHR11717:SF7">
    <property type="entry name" value="LOW MOLECULAR WEIGHT PHOSPHOTYROSINE PROTEIN PHOSPHATASE"/>
    <property type="match status" value="1"/>
</dbReference>
<dbReference type="RefSeq" id="WP_379042367.1">
    <property type="nucleotide sequence ID" value="NZ_JBHSKW010000022.1"/>
</dbReference>
<evidence type="ECO:0000256" key="1">
    <source>
        <dbReference type="ARBA" id="ARBA00011063"/>
    </source>
</evidence>
<accession>A0ABW5TNS3</accession>
<evidence type="ECO:0000313" key="6">
    <source>
        <dbReference type="EMBL" id="MFD2730927.1"/>
    </source>
</evidence>
<name>A0ABW5TNS3_9SPHI</name>
<dbReference type="EMBL" id="JBHULV010000011">
    <property type="protein sequence ID" value="MFD2730927.1"/>
    <property type="molecule type" value="Genomic_DNA"/>
</dbReference>
<dbReference type="CDD" id="cd16343">
    <property type="entry name" value="LMWPTP"/>
    <property type="match status" value="1"/>
</dbReference>
<keyword evidence="3 6" id="KW-0378">Hydrolase</keyword>
<protein>
    <recommendedName>
        <fullName evidence="2">protein-tyrosine-phosphatase</fullName>
        <ecNumber evidence="2">3.1.3.48</ecNumber>
    </recommendedName>
</protein>
<dbReference type="InterPro" id="IPR036196">
    <property type="entry name" value="Ptyr_pPase_sf"/>
</dbReference>
<proteinExistence type="inferred from homology"/>
<dbReference type="PRINTS" id="PR00719">
    <property type="entry name" value="LMWPTPASE"/>
</dbReference>
<comment type="similarity">
    <text evidence="1">Belongs to the low molecular weight phosphotyrosine protein phosphatase family.</text>
</comment>
<evidence type="ECO:0000256" key="4">
    <source>
        <dbReference type="ARBA" id="ARBA00022912"/>
    </source>
</evidence>
<keyword evidence="7" id="KW-1185">Reference proteome</keyword>
<dbReference type="InterPro" id="IPR023485">
    <property type="entry name" value="Ptyr_pPase"/>
</dbReference>
<dbReference type="InterPro" id="IPR017867">
    <property type="entry name" value="Tyr_phospatase_low_mol_wt"/>
</dbReference>
<evidence type="ECO:0000313" key="7">
    <source>
        <dbReference type="Proteomes" id="UP001597546"/>
    </source>
</evidence>
<sequence length="145" mass="16462">MKILMVCLGNICRSPLAHGVMEHLVKQEGLNWEIESAGTGGYHIGAKPDHRSIKIAKLNGIDISGQQARKFNVNDFDAFDYIFVMDKQNYKDVIALAKNEEQKNKVKLFLDDDNVPDPYYDDELFEPVSQMITTQCAKLLKQLKS</sequence>
<dbReference type="SUPFAM" id="SSF52788">
    <property type="entry name" value="Phosphotyrosine protein phosphatases I"/>
    <property type="match status" value="1"/>
</dbReference>
<dbReference type="Proteomes" id="UP001597546">
    <property type="component" value="Unassembled WGS sequence"/>
</dbReference>
<evidence type="ECO:0000256" key="3">
    <source>
        <dbReference type="ARBA" id="ARBA00022801"/>
    </source>
</evidence>
<feature type="domain" description="Phosphotyrosine protein phosphatase I" evidence="5">
    <location>
        <begin position="1"/>
        <end position="142"/>
    </location>
</feature>
<evidence type="ECO:0000256" key="2">
    <source>
        <dbReference type="ARBA" id="ARBA00013064"/>
    </source>
</evidence>
<dbReference type="PANTHER" id="PTHR11717">
    <property type="entry name" value="LOW MOLECULAR WEIGHT PROTEIN TYROSINE PHOSPHATASE"/>
    <property type="match status" value="1"/>
</dbReference>
<keyword evidence="4" id="KW-0904">Protein phosphatase</keyword>
<dbReference type="Gene3D" id="3.40.50.2300">
    <property type="match status" value="1"/>
</dbReference>
<reference evidence="7" key="1">
    <citation type="journal article" date="2019" name="Int. J. Syst. Evol. Microbiol.">
        <title>The Global Catalogue of Microorganisms (GCM) 10K type strain sequencing project: providing services to taxonomists for standard genome sequencing and annotation.</title>
        <authorList>
            <consortium name="The Broad Institute Genomics Platform"/>
            <consortium name="The Broad Institute Genome Sequencing Center for Infectious Disease"/>
            <person name="Wu L."/>
            <person name="Ma J."/>
        </authorList>
    </citation>
    <scope>NUCLEOTIDE SEQUENCE [LARGE SCALE GENOMIC DNA]</scope>
    <source>
        <strain evidence="7">KCTC 42456</strain>
    </source>
</reference>
<comment type="caution">
    <text evidence="6">The sequence shown here is derived from an EMBL/GenBank/DDBJ whole genome shotgun (WGS) entry which is preliminary data.</text>
</comment>
<dbReference type="GO" id="GO:0004725">
    <property type="term" value="F:protein tyrosine phosphatase activity"/>
    <property type="evidence" value="ECO:0007669"/>
    <property type="project" value="UniProtKB-EC"/>
</dbReference>
<gene>
    <name evidence="6" type="ORF">ACFSSE_04355</name>
</gene>
<dbReference type="Pfam" id="PF01451">
    <property type="entry name" value="LMWPc"/>
    <property type="match status" value="1"/>
</dbReference>
<dbReference type="SMART" id="SM00226">
    <property type="entry name" value="LMWPc"/>
    <property type="match status" value="1"/>
</dbReference>
<dbReference type="InterPro" id="IPR050438">
    <property type="entry name" value="LMW_PTPase"/>
</dbReference>
<dbReference type="EC" id="3.1.3.48" evidence="2"/>
<organism evidence="6 7">
    <name type="scientific">Pedobacter alpinus</name>
    <dbReference type="NCBI Taxonomy" id="1590643"/>
    <lineage>
        <taxon>Bacteria</taxon>
        <taxon>Pseudomonadati</taxon>
        <taxon>Bacteroidota</taxon>
        <taxon>Sphingobacteriia</taxon>
        <taxon>Sphingobacteriales</taxon>
        <taxon>Sphingobacteriaceae</taxon>
        <taxon>Pedobacter</taxon>
    </lineage>
</organism>